<reference evidence="4" key="1">
    <citation type="submission" date="2022-11" db="UniProtKB">
        <authorList>
            <consortium name="WormBaseParasite"/>
        </authorList>
    </citation>
    <scope>IDENTIFICATION</scope>
</reference>
<dbReference type="PANTHER" id="PTHR45640">
    <property type="entry name" value="HEAT SHOCK PROTEIN HSP-12.2-RELATED"/>
    <property type="match status" value="1"/>
</dbReference>
<keyword evidence="3" id="KW-1185">Reference proteome</keyword>
<dbReference type="Gene3D" id="2.60.40.790">
    <property type="match status" value="1"/>
</dbReference>
<dbReference type="GO" id="GO:0051082">
    <property type="term" value="F:unfolded protein binding"/>
    <property type="evidence" value="ECO:0007669"/>
    <property type="project" value="TreeGrafter"/>
</dbReference>
<evidence type="ECO:0000259" key="2">
    <source>
        <dbReference type="Pfam" id="PF00011"/>
    </source>
</evidence>
<evidence type="ECO:0000313" key="3">
    <source>
        <dbReference type="Proteomes" id="UP000887581"/>
    </source>
</evidence>
<protein>
    <submittedName>
        <fullName evidence="4">SHSP domain-containing protein</fullName>
    </submittedName>
</protein>
<dbReference type="PANTHER" id="PTHR45640:SF13">
    <property type="entry name" value="HEAT SHOCK PROTEIN 22-RELATED"/>
    <property type="match status" value="1"/>
</dbReference>
<dbReference type="SUPFAM" id="SSF49764">
    <property type="entry name" value="HSP20-like chaperones"/>
    <property type="match status" value="1"/>
</dbReference>
<evidence type="ECO:0000256" key="1">
    <source>
        <dbReference type="ARBA" id="ARBA00023016"/>
    </source>
</evidence>
<dbReference type="GO" id="GO:0042026">
    <property type="term" value="P:protein refolding"/>
    <property type="evidence" value="ECO:0007669"/>
    <property type="project" value="TreeGrafter"/>
</dbReference>
<sequence length="156" mass="18125">MVLRNEIEKNIEQFGGKATVGKKKWSKNWEIPIGTAKNFVQVRNDRDRFEANIDLNYFAAFQPEEIDISVLGYDIQIYANQENPDDPNYSTRRLSRQYHLPEDIDLNTVNISREKQTSSQVGVFAKKTLQYGKPISLAVVDLTKYQRPYVIMKTFT</sequence>
<dbReference type="AlphaFoldDB" id="A0A915PJE7"/>
<proteinExistence type="predicted"/>
<feature type="domain" description="SHSP" evidence="2">
    <location>
        <begin position="43"/>
        <end position="110"/>
    </location>
</feature>
<dbReference type="Proteomes" id="UP000887581">
    <property type="component" value="Unplaced"/>
</dbReference>
<dbReference type="Pfam" id="PF00011">
    <property type="entry name" value="HSP20"/>
    <property type="match status" value="1"/>
</dbReference>
<dbReference type="GO" id="GO:0005737">
    <property type="term" value="C:cytoplasm"/>
    <property type="evidence" value="ECO:0007669"/>
    <property type="project" value="TreeGrafter"/>
</dbReference>
<dbReference type="InterPro" id="IPR008978">
    <property type="entry name" value="HSP20-like_chaperone"/>
</dbReference>
<accession>A0A915PJE7</accession>
<dbReference type="InterPro" id="IPR001436">
    <property type="entry name" value="Alpha-crystallin/sHSP_animal"/>
</dbReference>
<organism evidence="3 4">
    <name type="scientific">Setaria digitata</name>
    <dbReference type="NCBI Taxonomy" id="48799"/>
    <lineage>
        <taxon>Eukaryota</taxon>
        <taxon>Metazoa</taxon>
        <taxon>Ecdysozoa</taxon>
        <taxon>Nematoda</taxon>
        <taxon>Chromadorea</taxon>
        <taxon>Rhabditida</taxon>
        <taxon>Spirurina</taxon>
        <taxon>Spiruromorpha</taxon>
        <taxon>Filarioidea</taxon>
        <taxon>Setariidae</taxon>
        <taxon>Setaria</taxon>
    </lineage>
</organism>
<dbReference type="GO" id="GO:0009408">
    <property type="term" value="P:response to heat"/>
    <property type="evidence" value="ECO:0007669"/>
    <property type="project" value="TreeGrafter"/>
</dbReference>
<dbReference type="WBParaSite" id="sdigi.contig201.g6032.t1">
    <property type="protein sequence ID" value="sdigi.contig201.g6032.t1"/>
    <property type="gene ID" value="sdigi.contig201.g6032"/>
</dbReference>
<keyword evidence="1" id="KW-0346">Stress response</keyword>
<dbReference type="GO" id="GO:0005634">
    <property type="term" value="C:nucleus"/>
    <property type="evidence" value="ECO:0007669"/>
    <property type="project" value="TreeGrafter"/>
</dbReference>
<name>A0A915PJE7_9BILA</name>
<dbReference type="InterPro" id="IPR002068">
    <property type="entry name" value="A-crystallin/Hsp20_dom"/>
</dbReference>
<evidence type="ECO:0000313" key="4">
    <source>
        <dbReference type="WBParaSite" id="sdigi.contig201.g6032.t1"/>
    </source>
</evidence>